<dbReference type="GO" id="GO:0000156">
    <property type="term" value="F:phosphorelay response regulator activity"/>
    <property type="evidence" value="ECO:0007669"/>
    <property type="project" value="InterPro"/>
</dbReference>
<dbReference type="InterPro" id="IPR011006">
    <property type="entry name" value="CheY-like_superfamily"/>
</dbReference>
<dbReference type="FunFam" id="3.40.50.2300:FF:000051">
    <property type="entry name" value="Two-component response regulator yehT"/>
    <property type="match status" value="1"/>
</dbReference>
<dbReference type="GO" id="GO:0003677">
    <property type="term" value="F:DNA binding"/>
    <property type="evidence" value="ECO:0007669"/>
    <property type="project" value="InterPro"/>
</dbReference>
<keyword evidence="5" id="KW-1185">Reference proteome</keyword>
<evidence type="ECO:0000256" key="1">
    <source>
        <dbReference type="PROSITE-ProRule" id="PRU00169"/>
    </source>
</evidence>
<dbReference type="Gene3D" id="2.40.50.1020">
    <property type="entry name" value="LytTr DNA-binding domain"/>
    <property type="match status" value="1"/>
</dbReference>
<dbReference type="SUPFAM" id="SSF52172">
    <property type="entry name" value="CheY-like"/>
    <property type="match status" value="1"/>
</dbReference>
<keyword evidence="1" id="KW-0597">Phosphoprotein</keyword>
<dbReference type="InterPro" id="IPR001789">
    <property type="entry name" value="Sig_transdc_resp-reg_receiver"/>
</dbReference>
<feature type="domain" description="HTH LytTR-type" evidence="3">
    <location>
        <begin position="142"/>
        <end position="239"/>
    </location>
</feature>
<name>A0A7G5XFB9_9BACT</name>
<proteinExistence type="predicted"/>
<protein>
    <submittedName>
        <fullName evidence="4">Response regulator transcription factor</fullName>
    </submittedName>
</protein>
<reference evidence="5" key="1">
    <citation type="submission" date="2020-08" db="EMBL/GenBank/DDBJ databases">
        <title>Lacibacter sp. S13-6-6 genome sequencing.</title>
        <authorList>
            <person name="Jin L."/>
        </authorList>
    </citation>
    <scope>NUCLEOTIDE SEQUENCE [LARGE SCALE GENOMIC DNA]</scope>
    <source>
        <strain evidence="5">S13-6-6</strain>
    </source>
</reference>
<dbReference type="SMART" id="SM00850">
    <property type="entry name" value="LytTR"/>
    <property type="match status" value="1"/>
</dbReference>
<dbReference type="PANTHER" id="PTHR37299">
    <property type="entry name" value="TRANSCRIPTIONAL REGULATOR-RELATED"/>
    <property type="match status" value="1"/>
</dbReference>
<dbReference type="InterPro" id="IPR046947">
    <property type="entry name" value="LytR-like"/>
</dbReference>
<dbReference type="PANTHER" id="PTHR37299:SF1">
    <property type="entry name" value="STAGE 0 SPORULATION PROTEIN A HOMOLOG"/>
    <property type="match status" value="1"/>
</dbReference>
<dbReference type="SMART" id="SM00448">
    <property type="entry name" value="REC"/>
    <property type="match status" value="1"/>
</dbReference>
<dbReference type="PROSITE" id="PS50930">
    <property type="entry name" value="HTH_LYTTR"/>
    <property type="match status" value="1"/>
</dbReference>
<feature type="modified residue" description="4-aspartylphosphate" evidence="1">
    <location>
        <position position="59"/>
    </location>
</feature>
<dbReference type="RefSeq" id="WP_182802434.1">
    <property type="nucleotide sequence ID" value="NZ_CP060007.1"/>
</dbReference>
<dbReference type="Pfam" id="PF04397">
    <property type="entry name" value="LytTR"/>
    <property type="match status" value="1"/>
</dbReference>
<dbReference type="AlphaFoldDB" id="A0A7G5XFB9"/>
<dbReference type="KEGG" id="lacs:H4075_19195"/>
<gene>
    <name evidence="4" type="ORF">H4075_19195</name>
</gene>
<dbReference type="Pfam" id="PF00072">
    <property type="entry name" value="Response_reg"/>
    <property type="match status" value="1"/>
</dbReference>
<organism evidence="4 5">
    <name type="scientific">Lacibacter sediminis</name>
    <dbReference type="NCBI Taxonomy" id="2760713"/>
    <lineage>
        <taxon>Bacteria</taxon>
        <taxon>Pseudomonadati</taxon>
        <taxon>Bacteroidota</taxon>
        <taxon>Chitinophagia</taxon>
        <taxon>Chitinophagales</taxon>
        <taxon>Chitinophagaceae</taxon>
        <taxon>Lacibacter</taxon>
    </lineage>
</organism>
<sequence>MHEQATIRCLVVDDEPPAREIIKQYITDTPMLQLCGECGNAIQAIGFLQQHEIDLIFLDIRMPQLSGTDFLKTLSHPPKVIFTTAHPEYALEGYELDAMDYLLKPIRFDRFLKAVNKAYQQTALRNSQERPTVEPEKKDAFVYFRADRKMMKVMLSDILYIESMKDYVKVVTGNETIITKQSISSVEAMLPEQKFIRTHRSFIVSAAAIHSFTSELINVGKTEIPIGKLYRQQVLKTLA</sequence>
<accession>A0A7G5XFB9</accession>
<evidence type="ECO:0000313" key="5">
    <source>
        <dbReference type="Proteomes" id="UP000515344"/>
    </source>
</evidence>
<dbReference type="EMBL" id="CP060007">
    <property type="protein sequence ID" value="QNA44172.1"/>
    <property type="molecule type" value="Genomic_DNA"/>
</dbReference>
<feature type="domain" description="Response regulatory" evidence="2">
    <location>
        <begin position="8"/>
        <end position="119"/>
    </location>
</feature>
<dbReference type="Gene3D" id="3.40.50.2300">
    <property type="match status" value="1"/>
</dbReference>
<dbReference type="PROSITE" id="PS50110">
    <property type="entry name" value="RESPONSE_REGULATORY"/>
    <property type="match status" value="1"/>
</dbReference>
<evidence type="ECO:0000313" key="4">
    <source>
        <dbReference type="EMBL" id="QNA44172.1"/>
    </source>
</evidence>
<evidence type="ECO:0000259" key="2">
    <source>
        <dbReference type="PROSITE" id="PS50110"/>
    </source>
</evidence>
<evidence type="ECO:0000259" key="3">
    <source>
        <dbReference type="PROSITE" id="PS50930"/>
    </source>
</evidence>
<dbReference type="Proteomes" id="UP000515344">
    <property type="component" value="Chromosome"/>
</dbReference>
<dbReference type="InterPro" id="IPR007492">
    <property type="entry name" value="LytTR_DNA-bd_dom"/>
</dbReference>